<evidence type="ECO:0000256" key="1">
    <source>
        <dbReference type="SAM" id="MobiDB-lite"/>
    </source>
</evidence>
<evidence type="ECO:0000313" key="4">
    <source>
        <dbReference type="Proteomes" id="UP000315750"/>
    </source>
</evidence>
<keyword evidence="2" id="KW-0732">Signal</keyword>
<keyword evidence="4" id="KW-1185">Reference proteome</keyword>
<feature type="chain" id="PRO_5021825072" description="AMIN domain-containing protein" evidence="2">
    <location>
        <begin position="25"/>
        <end position="290"/>
    </location>
</feature>
<feature type="signal peptide" evidence="2">
    <location>
        <begin position="1"/>
        <end position="24"/>
    </location>
</feature>
<feature type="region of interest" description="Disordered" evidence="1">
    <location>
        <begin position="89"/>
        <end position="115"/>
    </location>
</feature>
<accession>A0A518AUP1</accession>
<dbReference type="AlphaFoldDB" id="A0A518AUP1"/>
<gene>
    <name evidence="3" type="ORF">Pan181_46790</name>
</gene>
<evidence type="ECO:0008006" key="5">
    <source>
        <dbReference type="Google" id="ProtNLM"/>
    </source>
</evidence>
<dbReference type="RefSeq" id="WP_145250431.1">
    <property type="nucleotide sequence ID" value="NZ_CP036278.1"/>
</dbReference>
<sequence length="290" mass="31417" precursor="true">MKSNVFQVLFLLCVLIARAEFALAGGPSTPEPSRPQGRASMGVMLVQTLLSEALQRSAGHDTRAATEPSLPTTAEVDLPLTTAEEEELRFDPPAGMSGSPMIQYDASSEPEPQDWEPLELDTPDKVAEPEVPVVPEMPVAVAEPTGPLSKLPPTPDPFYGGVHQLLEVRGAQTLFPPHTIRPPMVTKQGKNTLLLDAFGDQVDLETLPAVPSGEVMFFTSERAEKRSPGRIVLLVDGRALRLKIDSWEDGRTDVQLPRIELSRPAVARLYMGNGQGVVIDAADFVMLPPE</sequence>
<proteinExistence type="predicted"/>
<dbReference type="KEGG" id="amuc:Pan181_46790"/>
<dbReference type="Proteomes" id="UP000315750">
    <property type="component" value="Chromosome"/>
</dbReference>
<dbReference type="EMBL" id="CP036278">
    <property type="protein sequence ID" value="QDU58443.1"/>
    <property type="molecule type" value="Genomic_DNA"/>
</dbReference>
<organism evidence="3 4">
    <name type="scientific">Aeoliella mucimassa</name>
    <dbReference type="NCBI Taxonomy" id="2527972"/>
    <lineage>
        <taxon>Bacteria</taxon>
        <taxon>Pseudomonadati</taxon>
        <taxon>Planctomycetota</taxon>
        <taxon>Planctomycetia</taxon>
        <taxon>Pirellulales</taxon>
        <taxon>Lacipirellulaceae</taxon>
        <taxon>Aeoliella</taxon>
    </lineage>
</organism>
<evidence type="ECO:0000313" key="3">
    <source>
        <dbReference type="EMBL" id="QDU58443.1"/>
    </source>
</evidence>
<feature type="region of interest" description="Disordered" evidence="1">
    <location>
        <begin position="56"/>
        <end position="76"/>
    </location>
</feature>
<evidence type="ECO:0000256" key="2">
    <source>
        <dbReference type="SAM" id="SignalP"/>
    </source>
</evidence>
<reference evidence="3 4" key="1">
    <citation type="submission" date="2019-02" db="EMBL/GenBank/DDBJ databases">
        <title>Deep-cultivation of Planctomycetes and their phenomic and genomic characterization uncovers novel biology.</title>
        <authorList>
            <person name="Wiegand S."/>
            <person name="Jogler M."/>
            <person name="Boedeker C."/>
            <person name="Pinto D."/>
            <person name="Vollmers J."/>
            <person name="Rivas-Marin E."/>
            <person name="Kohn T."/>
            <person name="Peeters S.H."/>
            <person name="Heuer A."/>
            <person name="Rast P."/>
            <person name="Oberbeckmann S."/>
            <person name="Bunk B."/>
            <person name="Jeske O."/>
            <person name="Meyerdierks A."/>
            <person name="Storesund J.E."/>
            <person name="Kallscheuer N."/>
            <person name="Luecker S."/>
            <person name="Lage O.M."/>
            <person name="Pohl T."/>
            <person name="Merkel B.J."/>
            <person name="Hornburger P."/>
            <person name="Mueller R.-W."/>
            <person name="Bruemmer F."/>
            <person name="Labrenz M."/>
            <person name="Spormann A.M."/>
            <person name="Op den Camp H."/>
            <person name="Overmann J."/>
            <person name="Amann R."/>
            <person name="Jetten M.S.M."/>
            <person name="Mascher T."/>
            <person name="Medema M.H."/>
            <person name="Devos D.P."/>
            <person name="Kaster A.-K."/>
            <person name="Ovreas L."/>
            <person name="Rohde M."/>
            <person name="Galperin M.Y."/>
            <person name="Jogler C."/>
        </authorList>
    </citation>
    <scope>NUCLEOTIDE SEQUENCE [LARGE SCALE GENOMIC DNA]</scope>
    <source>
        <strain evidence="3 4">Pan181</strain>
    </source>
</reference>
<protein>
    <recommendedName>
        <fullName evidence="5">AMIN domain-containing protein</fullName>
    </recommendedName>
</protein>
<name>A0A518AUP1_9BACT</name>